<evidence type="ECO:0000256" key="1">
    <source>
        <dbReference type="SAM" id="Phobius"/>
    </source>
</evidence>
<evidence type="ECO:0000313" key="2">
    <source>
        <dbReference type="EMBL" id="CRK98387.1"/>
    </source>
</evidence>
<keyword evidence="1" id="KW-1133">Transmembrane helix</keyword>
<dbReference type="EMBL" id="CVRI01000047">
    <property type="protein sequence ID" value="CRK98387.1"/>
    <property type="molecule type" value="Genomic_DNA"/>
</dbReference>
<gene>
    <name evidence="2" type="ORF">CLUMA_CG011746</name>
</gene>
<organism evidence="2 3">
    <name type="scientific">Clunio marinus</name>
    <dbReference type="NCBI Taxonomy" id="568069"/>
    <lineage>
        <taxon>Eukaryota</taxon>
        <taxon>Metazoa</taxon>
        <taxon>Ecdysozoa</taxon>
        <taxon>Arthropoda</taxon>
        <taxon>Hexapoda</taxon>
        <taxon>Insecta</taxon>
        <taxon>Pterygota</taxon>
        <taxon>Neoptera</taxon>
        <taxon>Endopterygota</taxon>
        <taxon>Diptera</taxon>
        <taxon>Nematocera</taxon>
        <taxon>Chironomoidea</taxon>
        <taxon>Chironomidae</taxon>
        <taxon>Clunio</taxon>
    </lineage>
</organism>
<accession>A0A1J1IDU2</accession>
<keyword evidence="1" id="KW-0472">Membrane</keyword>
<reference evidence="2 3" key="1">
    <citation type="submission" date="2015-04" db="EMBL/GenBank/DDBJ databases">
        <authorList>
            <person name="Syromyatnikov M.Y."/>
            <person name="Popov V.N."/>
        </authorList>
    </citation>
    <scope>NUCLEOTIDE SEQUENCE [LARGE SCALE GENOMIC DNA]</scope>
</reference>
<keyword evidence="3" id="KW-1185">Reference proteome</keyword>
<proteinExistence type="predicted"/>
<dbReference type="Proteomes" id="UP000183832">
    <property type="component" value="Unassembled WGS sequence"/>
</dbReference>
<sequence>MDFGQSKTLGDIKGNKEENLAIQRINKSLPLLSLAGVVCLLFYAVMKLTSSKKNIELIFKGFRNVGLNALNLQQLEYFNAMKIYRVNIR</sequence>
<name>A0A1J1IDU2_9DIPT</name>
<evidence type="ECO:0000313" key="3">
    <source>
        <dbReference type="Proteomes" id="UP000183832"/>
    </source>
</evidence>
<keyword evidence="1" id="KW-0812">Transmembrane</keyword>
<feature type="transmembrane region" description="Helical" evidence="1">
    <location>
        <begin position="28"/>
        <end position="46"/>
    </location>
</feature>
<protein>
    <submittedName>
        <fullName evidence="2">CLUMA_CG011746, isoform A</fullName>
    </submittedName>
</protein>
<dbReference type="AlphaFoldDB" id="A0A1J1IDU2"/>